<feature type="transmembrane region" description="Helical" evidence="2">
    <location>
        <begin position="239"/>
        <end position="257"/>
    </location>
</feature>
<dbReference type="AlphaFoldDB" id="A0AAJ0CCM1"/>
<gene>
    <name evidence="3" type="primary">STE2</name>
    <name evidence="3" type="ORF">QQS21_011736</name>
</gene>
<sequence>MDATNPLLQSVTLVTPSFPSPIAIPIPSIDAFNDESISISINYAFQIGACSILLLVLLIMTPPSKLLRPVSMLHIAGLITCTIRLSINLAFYLSPLNHFYQFWSGDYSSVPQHYFRNSVAGTVFSLLLVIVVEAALMHQAWTMVSLWPRHVRFFMAGLSGIISLLAIGWRFAFTVVASKMSLEAVSVRNMAWLVQSTLILNALSICWYCALFNTKLVLHLLVNRGILPPSGSILSPMEVLVMTNGILMVVPVIFAGLEFAKFPNFEAGSLTQSSVVIILPLGTLAAQQMTRNGSLAYISSGGHNSSSTYGNSSNTPRGNARNNATPNEFPSVSPSGDSSPLRQRGGVPSSPYEASDRRARRPDHFDIELQLIDSTSALADHPVRVDTDLGQNETRT</sequence>
<feature type="compositionally biased region" description="Polar residues" evidence="1">
    <location>
        <begin position="315"/>
        <end position="341"/>
    </location>
</feature>
<dbReference type="PANTHER" id="PTHR28009">
    <property type="entry name" value="PHEROMONE ALPHA FACTOR RECEPTOR"/>
    <property type="match status" value="1"/>
</dbReference>
<dbReference type="PANTHER" id="PTHR28009:SF1">
    <property type="entry name" value="PHEROMONE ALPHA FACTOR RECEPTOR"/>
    <property type="match status" value="1"/>
</dbReference>
<feature type="transmembrane region" description="Helical" evidence="2">
    <location>
        <begin position="43"/>
        <end position="60"/>
    </location>
</feature>
<keyword evidence="2" id="KW-0472">Membrane</keyword>
<protein>
    <submittedName>
        <fullName evidence="3">Pheromone alpha factor receptor</fullName>
    </submittedName>
</protein>
<dbReference type="CDD" id="cd14939">
    <property type="entry name" value="7tmD_STE2"/>
    <property type="match status" value="1"/>
</dbReference>
<evidence type="ECO:0000256" key="1">
    <source>
        <dbReference type="SAM" id="MobiDB-lite"/>
    </source>
</evidence>
<dbReference type="EMBL" id="JASWJB010000420">
    <property type="protein sequence ID" value="KAK2590589.1"/>
    <property type="molecule type" value="Genomic_DNA"/>
</dbReference>
<reference evidence="3" key="1">
    <citation type="submission" date="2023-06" db="EMBL/GenBank/DDBJ databases">
        <title>Conoideocrella luteorostrata (Hypocreales: Clavicipitaceae), a potential biocontrol fungus for elongate hemlock scale in United States Christmas tree production areas.</title>
        <authorList>
            <person name="Barrett H."/>
            <person name="Lovett B."/>
            <person name="Macias A.M."/>
            <person name="Stajich J.E."/>
            <person name="Kasson M.T."/>
        </authorList>
    </citation>
    <scope>NUCLEOTIDE SEQUENCE</scope>
    <source>
        <strain evidence="3">ARSEF 14590</strain>
    </source>
</reference>
<evidence type="ECO:0000313" key="4">
    <source>
        <dbReference type="Proteomes" id="UP001251528"/>
    </source>
</evidence>
<feature type="transmembrane region" description="Helical" evidence="2">
    <location>
        <begin position="192"/>
        <end position="218"/>
    </location>
</feature>
<feature type="transmembrane region" description="Helical" evidence="2">
    <location>
        <begin position="153"/>
        <end position="172"/>
    </location>
</feature>
<evidence type="ECO:0000256" key="2">
    <source>
        <dbReference type="SAM" id="Phobius"/>
    </source>
</evidence>
<dbReference type="InterPro" id="IPR027458">
    <property type="entry name" value="STE2_TM1-TM2_sf"/>
</dbReference>
<dbReference type="PRINTS" id="PR00250">
    <property type="entry name" value="GPCRSTE2"/>
</dbReference>
<proteinExistence type="predicted"/>
<keyword evidence="2" id="KW-0812">Transmembrane</keyword>
<dbReference type="Gene3D" id="1.10.287.920">
    <property type="entry name" value="Pheromone alpha factor receptor"/>
    <property type="match status" value="1"/>
</dbReference>
<dbReference type="Proteomes" id="UP001251528">
    <property type="component" value="Unassembled WGS sequence"/>
</dbReference>
<dbReference type="InterPro" id="IPR000366">
    <property type="entry name" value="GPCR_STE2"/>
</dbReference>
<dbReference type="GO" id="GO:0004932">
    <property type="term" value="F:mating-type factor pheromone receptor activity"/>
    <property type="evidence" value="ECO:0007669"/>
    <property type="project" value="InterPro"/>
</dbReference>
<dbReference type="GO" id="GO:0000750">
    <property type="term" value="P:pheromone-dependent signal transduction involved in conjugation with cellular fusion"/>
    <property type="evidence" value="ECO:0007669"/>
    <property type="project" value="TreeGrafter"/>
</dbReference>
<evidence type="ECO:0000313" key="3">
    <source>
        <dbReference type="EMBL" id="KAK2590589.1"/>
    </source>
</evidence>
<organism evidence="3 4">
    <name type="scientific">Conoideocrella luteorostrata</name>
    <dbReference type="NCBI Taxonomy" id="1105319"/>
    <lineage>
        <taxon>Eukaryota</taxon>
        <taxon>Fungi</taxon>
        <taxon>Dikarya</taxon>
        <taxon>Ascomycota</taxon>
        <taxon>Pezizomycotina</taxon>
        <taxon>Sordariomycetes</taxon>
        <taxon>Hypocreomycetidae</taxon>
        <taxon>Hypocreales</taxon>
        <taxon>Clavicipitaceae</taxon>
        <taxon>Conoideocrella</taxon>
    </lineage>
</organism>
<keyword evidence="4" id="KW-1185">Reference proteome</keyword>
<accession>A0AAJ0CCM1</accession>
<name>A0AAJ0CCM1_9HYPO</name>
<comment type="caution">
    <text evidence="3">The sequence shown here is derived from an EMBL/GenBank/DDBJ whole genome shotgun (WGS) entry which is preliminary data.</text>
</comment>
<keyword evidence="2" id="KW-1133">Transmembrane helix</keyword>
<feature type="transmembrane region" description="Helical" evidence="2">
    <location>
        <begin position="72"/>
        <end position="94"/>
    </location>
</feature>
<dbReference type="Pfam" id="PF02116">
    <property type="entry name" value="STE2"/>
    <property type="match status" value="1"/>
</dbReference>
<feature type="compositionally biased region" description="Low complexity" evidence="1">
    <location>
        <begin position="303"/>
        <end position="314"/>
    </location>
</feature>
<feature type="region of interest" description="Disordered" evidence="1">
    <location>
        <begin position="303"/>
        <end position="396"/>
    </location>
</feature>
<keyword evidence="3" id="KW-0675">Receptor</keyword>
<dbReference type="GO" id="GO:0038038">
    <property type="term" value="C:G protein-coupled receptor homodimeric complex"/>
    <property type="evidence" value="ECO:0007669"/>
    <property type="project" value="TreeGrafter"/>
</dbReference>
<feature type="compositionally biased region" description="Basic and acidic residues" evidence="1">
    <location>
        <begin position="354"/>
        <end position="367"/>
    </location>
</feature>
<feature type="transmembrane region" description="Helical" evidence="2">
    <location>
        <begin position="114"/>
        <end position="132"/>
    </location>
</feature>